<dbReference type="PROSITE" id="PS50931">
    <property type="entry name" value="HTH_LYSR"/>
    <property type="match status" value="1"/>
</dbReference>
<dbReference type="InterPro" id="IPR000847">
    <property type="entry name" value="LysR_HTH_N"/>
</dbReference>
<evidence type="ECO:0000313" key="6">
    <source>
        <dbReference type="EMBL" id="PVY60725.1"/>
    </source>
</evidence>
<dbReference type="GO" id="GO:0003677">
    <property type="term" value="F:DNA binding"/>
    <property type="evidence" value="ECO:0007669"/>
    <property type="project" value="UniProtKB-KW"/>
</dbReference>
<sequence length="296" mass="32765">MTPDPKSLRLFASVLKHGTIAAAAEHEHTAAAAISRRISDLEEQLGVALIVRSNKGISPTPAGRALLNMAHRVLHDLDSIRTQMHDYALGMKGYIRIFANISAMHQFMPRELSAFLAECPMVQIDLEERVSTAIAQAVAENNADIGVLVVDTPVEGLEYLPYKEDELVVIVPLSHPLTGQQRVRYADTLDYNYVGLPPGGQMNLQLMRAARELGRTWRYRFQVSSYDSLCLMVESGLGIGMVPRRIALAYEKALGIKLVVLDEAWSHRQLHVCIRSFDALSPAARLLVERMTGKPG</sequence>
<dbReference type="GO" id="GO:0003700">
    <property type="term" value="F:DNA-binding transcription factor activity"/>
    <property type="evidence" value="ECO:0007669"/>
    <property type="project" value="InterPro"/>
</dbReference>
<name>A0A2U1CIF7_9BURK</name>
<dbReference type="InterPro" id="IPR050950">
    <property type="entry name" value="HTH-type_LysR_regulators"/>
</dbReference>
<dbReference type="AlphaFoldDB" id="A0A2U1CIF7"/>
<dbReference type="SUPFAM" id="SSF46785">
    <property type="entry name" value="Winged helix' DNA-binding domain"/>
    <property type="match status" value="1"/>
</dbReference>
<protein>
    <submittedName>
        <fullName evidence="6">DNA-binding transcriptional LysR family regulator</fullName>
    </submittedName>
</protein>
<dbReference type="PANTHER" id="PTHR30419">
    <property type="entry name" value="HTH-TYPE TRANSCRIPTIONAL REGULATOR YBHD"/>
    <property type="match status" value="1"/>
</dbReference>
<dbReference type="InterPro" id="IPR005119">
    <property type="entry name" value="LysR_subst-bd"/>
</dbReference>
<organism evidence="6 7">
    <name type="scientific">Pusillimonas noertemannii</name>
    <dbReference type="NCBI Taxonomy" id="305977"/>
    <lineage>
        <taxon>Bacteria</taxon>
        <taxon>Pseudomonadati</taxon>
        <taxon>Pseudomonadota</taxon>
        <taxon>Betaproteobacteria</taxon>
        <taxon>Burkholderiales</taxon>
        <taxon>Alcaligenaceae</taxon>
        <taxon>Pusillimonas</taxon>
    </lineage>
</organism>
<dbReference type="Pfam" id="PF03466">
    <property type="entry name" value="LysR_substrate"/>
    <property type="match status" value="1"/>
</dbReference>
<gene>
    <name evidence="6" type="ORF">C7440_3523</name>
</gene>
<keyword evidence="4" id="KW-0804">Transcription</keyword>
<dbReference type="CDD" id="cd08421">
    <property type="entry name" value="PBP2_LTTR_like_1"/>
    <property type="match status" value="1"/>
</dbReference>
<evidence type="ECO:0000256" key="1">
    <source>
        <dbReference type="ARBA" id="ARBA00009437"/>
    </source>
</evidence>
<evidence type="ECO:0000256" key="4">
    <source>
        <dbReference type="ARBA" id="ARBA00023163"/>
    </source>
</evidence>
<accession>A0A2U1CIF7</accession>
<reference evidence="6 7" key="1">
    <citation type="submission" date="2018-04" db="EMBL/GenBank/DDBJ databases">
        <title>Genomic Encyclopedia of Type Strains, Phase IV (KMG-IV): sequencing the most valuable type-strain genomes for metagenomic binning, comparative biology and taxonomic classification.</title>
        <authorList>
            <person name="Goeker M."/>
        </authorList>
    </citation>
    <scope>NUCLEOTIDE SEQUENCE [LARGE SCALE GENOMIC DNA]</scope>
    <source>
        <strain evidence="6 7">DSM 10065</strain>
    </source>
</reference>
<proteinExistence type="inferred from homology"/>
<dbReference type="FunFam" id="1.10.10.10:FF:000001">
    <property type="entry name" value="LysR family transcriptional regulator"/>
    <property type="match status" value="1"/>
</dbReference>
<keyword evidence="2" id="KW-0805">Transcription regulation</keyword>
<evidence type="ECO:0000256" key="3">
    <source>
        <dbReference type="ARBA" id="ARBA00023125"/>
    </source>
</evidence>
<dbReference type="InterPro" id="IPR036390">
    <property type="entry name" value="WH_DNA-bd_sf"/>
</dbReference>
<dbReference type="STRING" id="1231391.GCA_000308195_01615"/>
<dbReference type="SUPFAM" id="SSF53850">
    <property type="entry name" value="Periplasmic binding protein-like II"/>
    <property type="match status" value="1"/>
</dbReference>
<evidence type="ECO:0000313" key="7">
    <source>
        <dbReference type="Proteomes" id="UP000246145"/>
    </source>
</evidence>
<dbReference type="Gene3D" id="1.10.10.10">
    <property type="entry name" value="Winged helix-like DNA-binding domain superfamily/Winged helix DNA-binding domain"/>
    <property type="match status" value="1"/>
</dbReference>
<dbReference type="Gene3D" id="3.40.190.290">
    <property type="match status" value="1"/>
</dbReference>
<evidence type="ECO:0000259" key="5">
    <source>
        <dbReference type="PROSITE" id="PS50931"/>
    </source>
</evidence>
<dbReference type="Proteomes" id="UP000246145">
    <property type="component" value="Unassembled WGS sequence"/>
</dbReference>
<dbReference type="PANTHER" id="PTHR30419:SF2">
    <property type="entry name" value="LYSR FAMILY TRANSCRIPTIONAL REGULATOR"/>
    <property type="match status" value="1"/>
</dbReference>
<dbReference type="EMBL" id="QEKO01000007">
    <property type="protein sequence ID" value="PVY60725.1"/>
    <property type="molecule type" value="Genomic_DNA"/>
</dbReference>
<dbReference type="InterPro" id="IPR036388">
    <property type="entry name" value="WH-like_DNA-bd_sf"/>
</dbReference>
<evidence type="ECO:0000256" key="2">
    <source>
        <dbReference type="ARBA" id="ARBA00023015"/>
    </source>
</evidence>
<comment type="caution">
    <text evidence="6">The sequence shown here is derived from an EMBL/GenBank/DDBJ whole genome shotgun (WGS) entry which is preliminary data.</text>
</comment>
<keyword evidence="3 6" id="KW-0238">DNA-binding</keyword>
<dbReference type="Pfam" id="PF00126">
    <property type="entry name" value="HTH_1"/>
    <property type="match status" value="1"/>
</dbReference>
<keyword evidence="7" id="KW-1185">Reference proteome</keyword>
<dbReference type="GO" id="GO:0005829">
    <property type="term" value="C:cytosol"/>
    <property type="evidence" value="ECO:0007669"/>
    <property type="project" value="TreeGrafter"/>
</dbReference>
<feature type="domain" description="HTH lysR-type" evidence="5">
    <location>
        <begin position="3"/>
        <end position="60"/>
    </location>
</feature>
<dbReference type="OrthoDB" id="9785974at2"/>
<dbReference type="RefSeq" id="WP_017523975.1">
    <property type="nucleotide sequence ID" value="NZ_JACCEX010000012.1"/>
</dbReference>
<comment type="similarity">
    <text evidence="1">Belongs to the LysR transcriptional regulatory family.</text>
</comment>